<keyword evidence="2" id="KW-0489">Methyltransferase</keyword>
<sequence>MVSRERVRRAYDDLADVYAAQRAVDGPGMELLGEFVDTLEGPTRILDAGCGQGTPVLERLSESAMAVGLDFSREQLRLAADSVPGGALVQGDMTALPFESDSFDAGVAYWSLIHVPNATQPAVLEAFARVLRPGGRLLVCDGTTDWAGENPDWLDSGIEMSWDIAGAATTRDHLEAAGFAITDAWGVEDTLEADGAGYQRLEPTAVADNDFPWTFFAATLEE</sequence>
<dbReference type="SUPFAM" id="SSF53335">
    <property type="entry name" value="S-adenosyl-L-methionine-dependent methyltransferases"/>
    <property type="match status" value="1"/>
</dbReference>
<dbReference type="GO" id="GO:0032259">
    <property type="term" value="P:methylation"/>
    <property type="evidence" value="ECO:0007669"/>
    <property type="project" value="UniProtKB-KW"/>
</dbReference>
<evidence type="ECO:0000313" key="2">
    <source>
        <dbReference type="EMBL" id="MCU4753597.1"/>
    </source>
</evidence>
<proteinExistence type="predicted"/>
<comment type="caution">
    <text evidence="2">The sequence shown here is derived from an EMBL/GenBank/DDBJ whole genome shotgun (WGS) entry which is preliminary data.</text>
</comment>
<dbReference type="RefSeq" id="WP_342809909.1">
    <property type="nucleotide sequence ID" value="NZ_JAOPJZ010000019.1"/>
</dbReference>
<keyword evidence="3" id="KW-1185">Reference proteome</keyword>
<dbReference type="GO" id="GO:0008168">
    <property type="term" value="F:methyltransferase activity"/>
    <property type="evidence" value="ECO:0007669"/>
    <property type="project" value="UniProtKB-KW"/>
</dbReference>
<dbReference type="InterPro" id="IPR029063">
    <property type="entry name" value="SAM-dependent_MTases_sf"/>
</dbReference>
<accession>A0AAP3E864</accession>
<dbReference type="CDD" id="cd02440">
    <property type="entry name" value="AdoMet_MTases"/>
    <property type="match status" value="1"/>
</dbReference>
<dbReference type="Gene3D" id="3.40.50.150">
    <property type="entry name" value="Vaccinia Virus protein VP39"/>
    <property type="match status" value="1"/>
</dbReference>
<dbReference type="EMBL" id="JAOPJZ010000019">
    <property type="protein sequence ID" value="MCU4753597.1"/>
    <property type="molecule type" value="Genomic_DNA"/>
</dbReference>
<name>A0AAP3E864_9EURY</name>
<dbReference type="Proteomes" id="UP001321047">
    <property type="component" value="Unassembled WGS sequence"/>
</dbReference>
<protein>
    <submittedName>
        <fullName evidence="2">Class I SAM-dependent methyltransferase</fullName>
    </submittedName>
</protein>
<evidence type="ECO:0000313" key="3">
    <source>
        <dbReference type="Proteomes" id="UP001321047"/>
    </source>
</evidence>
<organism evidence="2 3">
    <name type="scientific">Natronosalvus hydrolyticus</name>
    <dbReference type="NCBI Taxonomy" id="2979988"/>
    <lineage>
        <taxon>Archaea</taxon>
        <taxon>Methanobacteriati</taxon>
        <taxon>Methanobacteriota</taxon>
        <taxon>Stenosarchaea group</taxon>
        <taxon>Halobacteria</taxon>
        <taxon>Halobacteriales</taxon>
        <taxon>Natrialbaceae</taxon>
        <taxon>Natronosalvus</taxon>
    </lineage>
</organism>
<evidence type="ECO:0000259" key="1">
    <source>
        <dbReference type="Pfam" id="PF13649"/>
    </source>
</evidence>
<dbReference type="AlphaFoldDB" id="A0AAP3E864"/>
<dbReference type="Pfam" id="PF13649">
    <property type="entry name" value="Methyltransf_25"/>
    <property type="match status" value="1"/>
</dbReference>
<dbReference type="InterPro" id="IPR041698">
    <property type="entry name" value="Methyltransf_25"/>
</dbReference>
<keyword evidence="2" id="KW-0808">Transferase</keyword>
<dbReference type="PANTHER" id="PTHR43591">
    <property type="entry name" value="METHYLTRANSFERASE"/>
    <property type="match status" value="1"/>
</dbReference>
<feature type="domain" description="Methyltransferase" evidence="1">
    <location>
        <begin position="45"/>
        <end position="135"/>
    </location>
</feature>
<reference evidence="2 3" key="1">
    <citation type="submission" date="2022-09" db="EMBL/GenBank/DDBJ databases">
        <title>Enrichment on poylsaccharides allowed isolation of novel metabolic and taxonomic groups of Haloarchaea.</title>
        <authorList>
            <person name="Sorokin D.Y."/>
            <person name="Elcheninov A.G."/>
            <person name="Khizhniak T.V."/>
            <person name="Kolganova T.V."/>
            <person name="Kublanov I.V."/>
        </authorList>
    </citation>
    <scope>NUCLEOTIDE SEQUENCE [LARGE SCALE GENOMIC DNA]</scope>
    <source>
        <strain evidence="2 3">AArc-curdl1</strain>
    </source>
</reference>
<gene>
    <name evidence="2" type="ORF">OB919_16660</name>
</gene>